<comment type="caution">
    <text evidence="3">The sequence shown here is derived from an EMBL/GenBank/DDBJ whole genome shotgun (WGS) entry which is preliminary data.</text>
</comment>
<dbReference type="GO" id="GO:0016811">
    <property type="term" value="F:hydrolase activity, acting on carbon-nitrogen (but not peptide) bonds, in linear amides"/>
    <property type="evidence" value="ECO:0007669"/>
    <property type="project" value="TreeGrafter"/>
</dbReference>
<reference evidence="3 4" key="1">
    <citation type="submission" date="2018-07" db="EMBL/GenBank/DDBJ databases">
        <title>Genomic Encyclopedia of Type Strains, Phase IV (KMG-IV): sequencing the most valuable type-strain genomes for metagenomic binning, comparative biology and taxonomic classification.</title>
        <authorList>
            <person name="Goeker M."/>
        </authorList>
    </citation>
    <scope>NUCLEOTIDE SEQUENCE [LARGE SCALE GENOMIC DNA]</scope>
    <source>
        <strain evidence="3 4">DSM 21634</strain>
    </source>
</reference>
<keyword evidence="4" id="KW-1185">Reference proteome</keyword>
<dbReference type="CDD" id="cd07576">
    <property type="entry name" value="R-amidase_like"/>
    <property type="match status" value="1"/>
</dbReference>
<dbReference type="InterPro" id="IPR003010">
    <property type="entry name" value="C-N_Hydrolase"/>
</dbReference>
<dbReference type="InterPro" id="IPR036526">
    <property type="entry name" value="C-N_Hydrolase_sf"/>
</dbReference>
<gene>
    <name evidence="3" type="ORF">DES41_105273</name>
</gene>
<dbReference type="Gene3D" id="3.60.110.10">
    <property type="entry name" value="Carbon-nitrogen hydrolase"/>
    <property type="match status" value="1"/>
</dbReference>
<dbReference type="AlphaFoldDB" id="A0A368XQT4"/>
<feature type="domain" description="CN hydrolase" evidence="2">
    <location>
        <begin position="4"/>
        <end position="242"/>
    </location>
</feature>
<dbReference type="RefSeq" id="WP_211333009.1">
    <property type="nucleotide sequence ID" value="NZ_QPJK01000005.1"/>
</dbReference>
<dbReference type="PROSITE" id="PS50263">
    <property type="entry name" value="CN_HYDROLASE"/>
    <property type="match status" value="1"/>
</dbReference>
<dbReference type="Pfam" id="PF00795">
    <property type="entry name" value="CN_hydrolase"/>
    <property type="match status" value="1"/>
</dbReference>
<dbReference type="PANTHER" id="PTHR43674">
    <property type="entry name" value="NITRILASE C965.09-RELATED"/>
    <property type="match status" value="1"/>
</dbReference>
<protein>
    <submittedName>
        <fullName evidence="3">5-aminopentanamidase</fullName>
    </submittedName>
</protein>
<dbReference type="SUPFAM" id="SSF56317">
    <property type="entry name" value="Carbon-nitrogen hydrolase"/>
    <property type="match status" value="1"/>
</dbReference>
<evidence type="ECO:0000259" key="2">
    <source>
        <dbReference type="PROSITE" id="PS50263"/>
    </source>
</evidence>
<proteinExistence type="predicted"/>
<dbReference type="EMBL" id="QPJK01000005">
    <property type="protein sequence ID" value="RCW70331.1"/>
    <property type="molecule type" value="Genomic_DNA"/>
</dbReference>
<evidence type="ECO:0000313" key="3">
    <source>
        <dbReference type="EMBL" id="RCW70331.1"/>
    </source>
</evidence>
<dbReference type="PANTHER" id="PTHR43674:SF2">
    <property type="entry name" value="BETA-UREIDOPROPIONASE"/>
    <property type="match status" value="1"/>
</dbReference>
<sequence length="269" mass="28736">MNELRLALLQCTSAPGDVARNLQRLDRACQHAAAAGTHLLVTPEMFLTGYNIGGAAAAALAEAPGGGRTAAVGALARRHGIAIVFGHPERDERGGIGNMAVCVDRDGRVVGRHQKTQLFGELDRSMFTAGGGDTLPFALHGWMVGMLVCYDVEFPENARRLALQHADLVVVPTANMEGYDFVAQHLVPTRAYENQLFVAYANFCGQEAGIAYNGLSCVAAPDGAVLAQADRQPSLLFARLQRSMLAAARERLGHLSQVRAQRLSPDAPH</sequence>
<evidence type="ECO:0000313" key="4">
    <source>
        <dbReference type="Proteomes" id="UP000252884"/>
    </source>
</evidence>
<name>A0A368XQT4_9BURK</name>
<organism evidence="3 4">
    <name type="scientific">Pseudorhodoferax soli</name>
    <dbReference type="NCBI Taxonomy" id="545864"/>
    <lineage>
        <taxon>Bacteria</taxon>
        <taxon>Pseudomonadati</taxon>
        <taxon>Pseudomonadota</taxon>
        <taxon>Betaproteobacteria</taxon>
        <taxon>Burkholderiales</taxon>
        <taxon>Comamonadaceae</taxon>
    </lineage>
</organism>
<dbReference type="InterPro" id="IPR044083">
    <property type="entry name" value="RamA-like"/>
</dbReference>
<evidence type="ECO:0000256" key="1">
    <source>
        <dbReference type="ARBA" id="ARBA00022801"/>
    </source>
</evidence>
<keyword evidence="1" id="KW-0378">Hydrolase</keyword>
<dbReference type="Proteomes" id="UP000252884">
    <property type="component" value="Unassembled WGS sequence"/>
</dbReference>
<accession>A0A368XQT4</accession>
<dbReference type="InterPro" id="IPR050345">
    <property type="entry name" value="Aliph_Amidase/BUP"/>
</dbReference>